<dbReference type="AlphaFoldDB" id="A0A1G8JI11"/>
<name>A0A1G8JI11_9CLOT</name>
<dbReference type="SMART" id="SM00740">
    <property type="entry name" value="PASTA"/>
    <property type="match status" value="2"/>
</dbReference>
<feature type="domain" description="PASTA" evidence="2">
    <location>
        <begin position="68"/>
        <end position="134"/>
    </location>
</feature>
<evidence type="ECO:0000313" key="3">
    <source>
        <dbReference type="EMBL" id="SDI30280.1"/>
    </source>
</evidence>
<dbReference type="Gene3D" id="3.30.10.20">
    <property type="match status" value="2"/>
</dbReference>
<dbReference type="SUPFAM" id="SSF54184">
    <property type="entry name" value="Penicillin-binding protein 2x (pbp-2x), c-terminal domain"/>
    <property type="match status" value="1"/>
</dbReference>
<evidence type="ECO:0000256" key="1">
    <source>
        <dbReference type="SAM" id="MobiDB-lite"/>
    </source>
</evidence>
<sequence length="208" mass="23272">MKSKIIMILILLVATFFFVTGFLKYQNDLKETLAKEIGESGLPSLEIPSDESGGEEDPVKEDPSVIENPERVEMPDLYELTEEEAEELLSELKLKMEVLEEKNASFATGVVFFQKPYVEEKILQGETVRVYVSNQSLLGEEEKVAVPMLIGLKEEEAVKELRNLGFQVGYEYNPASGYAEGVVYSQNYLVDSKVSKGTRITIRVSTGS</sequence>
<dbReference type="Proteomes" id="UP000183255">
    <property type="component" value="Unassembled WGS sequence"/>
</dbReference>
<feature type="compositionally biased region" description="Acidic residues" evidence="1">
    <location>
        <begin position="48"/>
        <end position="59"/>
    </location>
</feature>
<organism evidence="3 4">
    <name type="scientific">Proteiniclasticum ruminis</name>
    <dbReference type="NCBI Taxonomy" id="398199"/>
    <lineage>
        <taxon>Bacteria</taxon>
        <taxon>Bacillati</taxon>
        <taxon>Bacillota</taxon>
        <taxon>Clostridia</taxon>
        <taxon>Eubacteriales</taxon>
        <taxon>Clostridiaceae</taxon>
        <taxon>Proteiniclasticum</taxon>
    </lineage>
</organism>
<feature type="domain" description="PASTA" evidence="2">
    <location>
        <begin position="140"/>
        <end position="206"/>
    </location>
</feature>
<reference evidence="3 4" key="1">
    <citation type="submission" date="2016-10" db="EMBL/GenBank/DDBJ databases">
        <authorList>
            <person name="de Groot N.N."/>
        </authorList>
    </citation>
    <scope>NUCLEOTIDE SEQUENCE [LARGE SCALE GENOMIC DNA]</scope>
    <source>
        <strain evidence="3 4">CGMCC 1.5058</strain>
    </source>
</reference>
<proteinExistence type="predicted"/>
<protein>
    <submittedName>
        <fullName evidence="3">PASTA domain-containing protein</fullName>
    </submittedName>
</protein>
<evidence type="ECO:0000313" key="4">
    <source>
        <dbReference type="Proteomes" id="UP000183255"/>
    </source>
</evidence>
<accession>A0A1G8JI11</accession>
<dbReference type="CDD" id="cd06577">
    <property type="entry name" value="PASTA_pknB"/>
    <property type="match status" value="1"/>
</dbReference>
<dbReference type="InterPro" id="IPR005543">
    <property type="entry name" value="PASTA_dom"/>
</dbReference>
<dbReference type="PROSITE" id="PS51178">
    <property type="entry name" value="PASTA"/>
    <property type="match status" value="2"/>
</dbReference>
<dbReference type="Pfam" id="PF03793">
    <property type="entry name" value="PASTA"/>
    <property type="match status" value="2"/>
</dbReference>
<feature type="region of interest" description="Disordered" evidence="1">
    <location>
        <begin position="41"/>
        <end position="66"/>
    </location>
</feature>
<evidence type="ECO:0000259" key="2">
    <source>
        <dbReference type="PROSITE" id="PS51178"/>
    </source>
</evidence>
<dbReference type="EMBL" id="FNDZ01000002">
    <property type="protein sequence ID" value="SDI30280.1"/>
    <property type="molecule type" value="Genomic_DNA"/>
</dbReference>
<gene>
    <name evidence="3" type="ORF">SAMN05421804_1024</name>
</gene>